<dbReference type="PROSITE" id="PS51186">
    <property type="entry name" value="GNAT"/>
    <property type="match status" value="1"/>
</dbReference>
<reference evidence="4" key="1">
    <citation type="submission" date="2021-06" db="EMBL/GenBank/DDBJ databases">
        <authorList>
            <person name="Criscuolo A."/>
        </authorList>
    </citation>
    <scope>NUCLEOTIDE SEQUENCE</scope>
    <source>
        <strain evidence="4">CIP111600</strain>
    </source>
</reference>
<keyword evidence="2" id="KW-0012">Acyltransferase</keyword>
<evidence type="ECO:0000259" key="3">
    <source>
        <dbReference type="PROSITE" id="PS51186"/>
    </source>
</evidence>
<evidence type="ECO:0000256" key="1">
    <source>
        <dbReference type="ARBA" id="ARBA00022679"/>
    </source>
</evidence>
<keyword evidence="1" id="KW-0808">Transferase</keyword>
<dbReference type="InterPro" id="IPR000182">
    <property type="entry name" value="GNAT_dom"/>
</dbReference>
<dbReference type="RefSeq" id="WP_218095787.1">
    <property type="nucleotide sequence ID" value="NZ_CAJVAS010000054.1"/>
</dbReference>
<proteinExistence type="predicted"/>
<dbReference type="EMBL" id="CAJVAS010000054">
    <property type="protein sequence ID" value="CAG7650555.1"/>
    <property type="molecule type" value="Genomic_DNA"/>
</dbReference>
<organism evidence="4 5">
    <name type="scientific">Paenibacillus solanacearum</name>
    <dbReference type="NCBI Taxonomy" id="2048548"/>
    <lineage>
        <taxon>Bacteria</taxon>
        <taxon>Bacillati</taxon>
        <taxon>Bacillota</taxon>
        <taxon>Bacilli</taxon>
        <taxon>Bacillales</taxon>
        <taxon>Paenibacillaceae</taxon>
        <taxon>Paenibacillus</taxon>
    </lineage>
</organism>
<dbReference type="CDD" id="cd04301">
    <property type="entry name" value="NAT_SF"/>
    <property type="match status" value="1"/>
</dbReference>
<dbReference type="Proteomes" id="UP000693672">
    <property type="component" value="Unassembled WGS sequence"/>
</dbReference>
<evidence type="ECO:0000313" key="5">
    <source>
        <dbReference type="Proteomes" id="UP000693672"/>
    </source>
</evidence>
<dbReference type="Pfam" id="PF00583">
    <property type="entry name" value="Acetyltransf_1"/>
    <property type="match status" value="1"/>
</dbReference>
<keyword evidence="5" id="KW-1185">Reference proteome</keyword>
<dbReference type="GO" id="GO:0016747">
    <property type="term" value="F:acyltransferase activity, transferring groups other than amino-acyl groups"/>
    <property type="evidence" value="ECO:0007669"/>
    <property type="project" value="InterPro"/>
</dbReference>
<evidence type="ECO:0000313" key="4">
    <source>
        <dbReference type="EMBL" id="CAG7650555.1"/>
    </source>
</evidence>
<sequence>MIRKRIPKKDDGILFELVDKLLLPYARQTMPELRLSMPIIRKRLNRCMTYVDASSGGQAIGFVSLKPEKDILFVDMLAVNPRYQGAGVGSRLMRQAERVAELQGSGSIQLWVDDINGNAQRFYMRHGFEPVHYDPRLRCYLMAKRLR</sequence>
<protein>
    <recommendedName>
        <fullName evidence="3">N-acetyltransferase domain-containing protein</fullName>
    </recommendedName>
</protein>
<name>A0A916NSP0_9BACL</name>
<dbReference type="AlphaFoldDB" id="A0A916NSP0"/>
<accession>A0A916NSP0</accession>
<dbReference type="InterPro" id="IPR050680">
    <property type="entry name" value="YpeA/RimI_acetyltransf"/>
</dbReference>
<dbReference type="PANTHER" id="PTHR43420">
    <property type="entry name" value="ACETYLTRANSFERASE"/>
    <property type="match status" value="1"/>
</dbReference>
<gene>
    <name evidence="4" type="ORF">PAESOLCIP111_06106</name>
</gene>
<evidence type="ECO:0000256" key="2">
    <source>
        <dbReference type="ARBA" id="ARBA00023315"/>
    </source>
</evidence>
<comment type="caution">
    <text evidence="4">The sequence shown here is derived from an EMBL/GenBank/DDBJ whole genome shotgun (WGS) entry which is preliminary data.</text>
</comment>
<feature type="domain" description="N-acetyltransferase" evidence="3">
    <location>
        <begin position="1"/>
        <end position="147"/>
    </location>
</feature>